<dbReference type="Proteomes" id="UP000095287">
    <property type="component" value="Unplaced"/>
</dbReference>
<reference evidence="2" key="1">
    <citation type="submission" date="2016-11" db="UniProtKB">
        <authorList>
            <consortium name="WormBaseParasite"/>
        </authorList>
    </citation>
    <scope>IDENTIFICATION</scope>
</reference>
<proteinExistence type="predicted"/>
<dbReference type="AlphaFoldDB" id="A0A1I7ZCU7"/>
<accession>A0A1I7ZCU7</accession>
<protein>
    <submittedName>
        <fullName evidence="2">Transmembrane protein</fullName>
    </submittedName>
</protein>
<evidence type="ECO:0000313" key="2">
    <source>
        <dbReference type="WBParaSite" id="L893_g25120.t1"/>
    </source>
</evidence>
<evidence type="ECO:0000313" key="1">
    <source>
        <dbReference type="Proteomes" id="UP000095287"/>
    </source>
</evidence>
<keyword evidence="1" id="KW-1185">Reference proteome</keyword>
<organism evidence="1 2">
    <name type="scientific">Steinernema glaseri</name>
    <dbReference type="NCBI Taxonomy" id="37863"/>
    <lineage>
        <taxon>Eukaryota</taxon>
        <taxon>Metazoa</taxon>
        <taxon>Ecdysozoa</taxon>
        <taxon>Nematoda</taxon>
        <taxon>Chromadorea</taxon>
        <taxon>Rhabditida</taxon>
        <taxon>Tylenchina</taxon>
        <taxon>Panagrolaimomorpha</taxon>
        <taxon>Strongyloidoidea</taxon>
        <taxon>Steinernematidae</taxon>
        <taxon>Steinernema</taxon>
    </lineage>
</organism>
<dbReference type="WBParaSite" id="L893_g25120.t1">
    <property type="protein sequence ID" value="L893_g25120.t1"/>
    <property type="gene ID" value="L893_g25120"/>
</dbReference>
<name>A0A1I7ZCU7_9BILA</name>
<sequence length="154" mass="16601">MFVMDTLQVERPSVFSHVYFQAVVVFVGDGLGCGLPGALHGQRQEASDGESIAGATPPSDALRLQIAQADGDVQWVLQANLDPKVFTGWRDGALPVVGHVRPDIGPGSQWPWEFQELRDRPLQITPVLRVLVLLALLGPLGPFAENGRDLAGVK</sequence>